<dbReference type="Proteomes" id="UP000663499">
    <property type="component" value="Chromosome"/>
</dbReference>
<protein>
    <recommendedName>
        <fullName evidence="7">ATP synthase subunit delta</fullName>
    </recommendedName>
    <alternativeName>
        <fullName evidence="7">ATP synthase F(1) sector subunit delta</fullName>
    </alternativeName>
    <alternativeName>
        <fullName evidence="7">F-type ATPase subunit delta</fullName>
        <shortName evidence="7">F-ATPase subunit delta</shortName>
    </alternativeName>
</protein>
<keyword evidence="7" id="KW-0139">CF(1)</keyword>
<dbReference type="Gene3D" id="1.10.520.20">
    <property type="entry name" value="N-terminal domain of the delta subunit of the F1F0-ATP synthase"/>
    <property type="match status" value="1"/>
</dbReference>
<dbReference type="KEGG" id="alka:J0B03_04390"/>
<reference evidence="8" key="1">
    <citation type="submission" date="2021-03" db="EMBL/GenBank/DDBJ databases">
        <title>Alkalibacter marinus sp. nov., isolated from tidal flat sediment.</title>
        <authorList>
            <person name="Namirimu T."/>
            <person name="Yang J.-A."/>
            <person name="Yang S.-H."/>
            <person name="Kim Y.-J."/>
            <person name="Kwon K.K."/>
        </authorList>
    </citation>
    <scope>NUCLEOTIDE SEQUENCE</scope>
    <source>
        <strain evidence="8">ES005</strain>
    </source>
</reference>
<gene>
    <name evidence="7 8" type="primary">atpH</name>
    <name evidence="8" type="ORF">J0B03_04390</name>
</gene>
<keyword evidence="7" id="KW-1003">Cell membrane</keyword>
<organism evidence="8 9">
    <name type="scientific">Alkalibacter rhizosphaerae</name>
    <dbReference type="NCBI Taxonomy" id="2815577"/>
    <lineage>
        <taxon>Bacteria</taxon>
        <taxon>Bacillati</taxon>
        <taxon>Bacillota</taxon>
        <taxon>Clostridia</taxon>
        <taxon>Eubacteriales</taxon>
        <taxon>Eubacteriaceae</taxon>
        <taxon>Alkalibacter</taxon>
    </lineage>
</organism>
<comment type="subcellular location">
    <subcellularLocation>
        <location evidence="7">Cell membrane</location>
        <topology evidence="7">Peripheral membrane protein</topology>
    </subcellularLocation>
    <subcellularLocation>
        <location evidence="1">Membrane</location>
    </subcellularLocation>
</comment>
<dbReference type="RefSeq" id="WP_207300645.1">
    <property type="nucleotide sequence ID" value="NZ_CP071444.1"/>
</dbReference>
<dbReference type="AlphaFoldDB" id="A0A975AIP4"/>
<evidence type="ECO:0000313" key="9">
    <source>
        <dbReference type="Proteomes" id="UP000663499"/>
    </source>
</evidence>
<evidence type="ECO:0000256" key="2">
    <source>
        <dbReference type="ARBA" id="ARBA00022448"/>
    </source>
</evidence>
<comment type="function">
    <text evidence="7">This protein is part of the stalk that links CF(0) to CF(1). It either transmits conformational changes from CF(0) to CF(1) or is implicated in proton conduction.</text>
</comment>
<keyword evidence="6 7" id="KW-0066">ATP synthesis</keyword>
<sequence length="185" mass="21484">MSLAGKKYAQALMEVAMEQKVVEEIYEQFKMIMRGLRDHRDLYEILLLPSTQTSEKKSIIEKIYKGQINGYLYNLLMVVLDKNRMEDLKLIFESYRELYYDLNKMVEANVVTVVPMTEDEKAALKAKLEQRTKKTVLLTTRIDDSIIGGMIVYLGDQVIDGSVRRKLSLLKNELKEIRLQELGVN</sequence>
<keyword evidence="5 7" id="KW-0472">Membrane</keyword>
<evidence type="ECO:0000256" key="7">
    <source>
        <dbReference type="HAMAP-Rule" id="MF_01416"/>
    </source>
</evidence>
<keyword evidence="3 7" id="KW-0375">Hydrogen ion transport</keyword>
<keyword evidence="9" id="KW-1185">Reference proteome</keyword>
<evidence type="ECO:0000256" key="1">
    <source>
        <dbReference type="ARBA" id="ARBA00004370"/>
    </source>
</evidence>
<comment type="function">
    <text evidence="7">F(1)F(0) ATP synthase produces ATP from ADP in the presence of a proton or sodium gradient. F-type ATPases consist of two structural domains, F(1) containing the extramembraneous catalytic core and F(0) containing the membrane proton channel, linked together by a central stalk and a peripheral stalk. During catalysis, ATP synthesis in the catalytic domain of F(1) is coupled via a rotary mechanism of the central stalk subunits to proton translocation.</text>
</comment>
<accession>A0A975AIP4</accession>
<keyword evidence="4 7" id="KW-0406">Ion transport</keyword>
<dbReference type="NCBIfam" id="TIGR01145">
    <property type="entry name" value="ATP_synt_delta"/>
    <property type="match status" value="1"/>
</dbReference>
<proteinExistence type="inferred from homology"/>
<dbReference type="InterPro" id="IPR026015">
    <property type="entry name" value="ATP_synth_OSCP/delta_N_sf"/>
</dbReference>
<dbReference type="GO" id="GO:0005886">
    <property type="term" value="C:plasma membrane"/>
    <property type="evidence" value="ECO:0007669"/>
    <property type="project" value="UniProtKB-SubCell"/>
</dbReference>
<dbReference type="GO" id="GO:0045259">
    <property type="term" value="C:proton-transporting ATP synthase complex"/>
    <property type="evidence" value="ECO:0007669"/>
    <property type="project" value="UniProtKB-KW"/>
</dbReference>
<evidence type="ECO:0000313" key="8">
    <source>
        <dbReference type="EMBL" id="QSX09308.1"/>
    </source>
</evidence>
<dbReference type="GO" id="GO:0046933">
    <property type="term" value="F:proton-transporting ATP synthase activity, rotational mechanism"/>
    <property type="evidence" value="ECO:0007669"/>
    <property type="project" value="UniProtKB-UniRule"/>
</dbReference>
<dbReference type="EMBL" id="CP071444">
    <property type="protein sequence ID" value="QSX09308.1"/>
    <property type="molecule type" value="Genomic_DNA"/>
</dbReference>
<evidence type="ECO:0000256" key="5">
    <source>
        <dbReference type="ARBA" id="ARBA00023136"/>
    </source>
</evidence>
<dbReference type="Pfam" id="PF00213">
    <property type="entry name" value="OSCP"/>
    <property type="match status" value="1"/>
</dbReference>
<comment type="similarity">
    <text evidence="7">Belongs to the ATPase delta chain family.</text>
</comment>
<dbReference type="HAMAP" id="MF_01416">
    <property type="entry name" value="ATP_synth_delta_bact"/>
    <property type="match status" value="1"/>
</dbReference>
<dbReference type="PANTHER" id="PTHR11910">
    <property type="entry name" value="ATP SYNTHASE DELTA CHAIN"/>
    <property type="match status" value="1"/>
</dbReference>
<name>A0A975AIP4_9FIRM</name>
<dbReference type="SUPFAM" id="SSF47928">
    <property type="entry name" value="N-terminal domain of the delta subunit of the F1F0-ATP synthase"/>
    <property type="match status" value="1"/>
</dbReference>
<keyword evidence="2 7" id="KW-0813">Transport</keyword>
<evidence type="ECO:0000256" key="4">
    <source>
        <dbReference type="ARBA" id="ARBA00023065"/>
    </source>
</evidence>
<dbReference type="PRINTS" id="PR00125">
    <property type="entry name" value="ATPASEDELTA"/>
</dbReference>
<evidence type="ECO:0000256" key="6">
    <source>
        <dbReference type="ARBA" id="ARBA00023310"/>
    </source>
</evidence>
<dbReference type="InterPro" id="IPR000711">
    <property type="entry name" value="ATPase_OSCP/dsu"/>
</dbReference>
<evidence type="ECO:0000256" key="3">
    <source>
        <dbReference type="ARBA" id="ARBA00022781"/>
    </source>
</evidence>